<name>A0A433NK03_CHLFR</name>
<dbReference type="STRING" id="211165.GCA_000317285_00586"/>
<keyword evidence="1" id="KW-0812">Transmembrane</keyword>
<comment type="caution">
    <text evidence="2">The sequence shown here is derived from an EMBL/GenBank/DDBJ whole genome shotgun (WGS) entry which is preliminary data.</text>
</comment>
<feature type="transmembrane region" description="Helical" evidence="1">
    <location>
        <begin position="78"/>
        <end position="98"/>
    </location>
</feature>
<dbReference type="SUPFAM" id="SSF53756">
    <property type="entry name" value="UDP-Glycosyltransferase/glycogen phosphorylase"/>
    <property type="match status" value="1"/>
</dbReference>
<dbReference type="AlphaFoldDB" id="A0A433NK03"/>
<evidence type="ECO:0000256" key="1">
    <source>
        <dbReference type="SAM" id="Phobius"/>
    </source>
</evidence>
<reference evidence="2 3" key="1">
    <citation type="journal article" date="2019" name="Genome Biol. Evol.">
        <title>Day and night: Metabolic profiles and evolutionary relationships of six axenic non-marine cyanobacteria.</title>
        <authorList>
            <person name="Will S.E."/>
            <person name="Henke P."/>
            <person name="Boedeker C."/>
            <person name="Huang S."/>
            <person name="Brinkmann H."/>
            <person name="Rohde M."/>
            <person name="Jarek M."/>
            <person name="Friedl T."/>
            <person name="Seufert S."/>
            <person name="Schumacher M."/>
            <person name="Overmann J."/>
            <person name="Neumann-Schaal M."/>
            <person name="Petersen J."/>
        </authorList>
    </citation>
    <scope>NUCLEOTIDE SEQUENCE [LARGE SCALE GENOMIC DNA]</scope>
    <source>
        <strain evidence="2 3">PCC 6912</strain>
    </source>
</reference>
<dbReference type="RefSeq" id="WP_016873165.1">
    <property type="nucleotide sequence ID" value="NZ_AJLN01000037.1"/>
</dbReference>
<keyword evidence="1" id="KW-1133">Transmembrane helix</keyword>
<organism evidence="2 3">
    <name type="scientific">Chlorogloeopsis fritschii PCC 6912</name>
    <dbReference type="NCBI Taxonomy" id="211165"/>
    <lineage>
        <taxon>Bacteria</taxon>
        <taxon>Bacillati</taxon>
        <taxon>Cyanobacteriota</taxon>
        <taxon>Cyanophyceae</taxon>
        <taxon>Nostocales</taxon>
        <taxon>Chlorogloeopsidaceae</taxon>
        <taxon>Chlorogloeopsis</taxon>
    </lineage>
</organism>
<evidence type="ECO:0008006" key="4">
    <source>
        <dbReference type="Google" id="ProtNLM"/>
    </source>
</evidence>
<keyword evidence="3" id="KW-1185">Reference proteome</keyword>
<dbReference type="Proteomes" id="UP000268857">
    <property type="component" value="Unassembled WGS sequence"/>
</dbReference>
<evidence type="ECO:0000313" key="3">
    <source>
        <dbReference type="Proteomes" id="UP000268857"/>
    </source>
</evidence>
<proteinExistence type="predicted"/>
<evidence type="ECO:0000313" key="2">
    <source>
        <dbReference type="EMBL" id="RUR83028.1"/>
    </source>
</evidence>
<dbReference type="Gene3D" id="3.40.50.2000">
    <property type="entry name" value="Glycogen Phosphorylase B"/>
    <property type="match status" value="2"/>
</dbReference>
<dbReference type="EMBL" id="RSCJ01000008">
    <property type="protein sequence ID" value="RUR83028.1"/>
    <property type="molecule type" value="Genomic_DNA"/>
</dbReference>
<dbReference type="OrthoDB" id="2065620at2"/>
<sequence>MFNEVDKIPIIILASFRLIQEKFWLHQELEKLGFNVTTLDIPDYNFKNRIVKWREILLWFDYFKLALRGIKVAKQNKSVVVSLHFLVGVFVTILSPILTNKKQPVIALTLLAHNKGILNQLLRQITYRLAFLSDKFLMTVNSSDLREQYIKSFGIPPQIISVLYDCWDSYYEILPPNNNDDKYIFSGGEAARDWDTLLAVAAACPEIQFKIVARRMYWNFSRKLTLNVEVFFDTSDEEFYSLALKSRLVLLPLVGKVTAGLIVLIRSVLLGKMVISTETPATKLYYPDDCRDLLVAESDVETMISRIKYYWEDHENRINKAIKLQNYMKEKFSPEAFTKQLSVLINQLSPTNKKFQEYQICQH</sequence>
<gene>
    <name evidence="2" type="ORF">PCC6912_24020</name>
</gene>
<keyword evidence="1" id="KW-0472">Membrane</keyword>
<protein>
    <recommendedName>
        <fullName evidence="4">Glycosyltransferase subfamily 4-like N-terminal domain-containing protein</fullName>
    </recommendedName>
</protein>
<accession>A0A433NK03</accession>